<dbReference type="Proteomes" id="UP001233999">
    <property type="component" value="Unassembled WGS sequence"/>
</dbReference>
<feature type="chain" id="PRO_5042114756" evidence="3">
    <location>
        <begin position="20"/>
        <end position="331"/>
    </location>
</feature>
<dbReference type="PROSITE" id="PS51155">
    <property type="entry name" value="CHIT_BIND_RR_2"/>
    <property type="match status" value="1"/>
</dbReference>
<feature type="compositionally biased region" description="Low complexity" evidence="2">
    <location>
        <begin position="246"/>
        <end position="260"/>
    </location>
</feature>
<keyword evidence="5" id="KW-1185">Reference proteome</keyword>
<evidence type="ECO:0000256" key="2">
    <source>
        <dbReference type="SAM" id="MobiDB-lite"/>
    </source>
</evidence>
<evidence type="ECO:0000256" key="1">
    <source>
        <dbReference type="PROSITE-ProRule" id="PRU00497"/>
    </source>
</evidence>
<dbReference type="GO" id="GO:0008010">
    <property type="term" value="F:structural constituent of chitin-based larval cuticle"/>
    <property type="evidence" value="ECO:0007669"/>
    <property type="project" value="TreeGrafter"/>
</dbReference>
<feature type="compositionally biased region" description="Polar residues" evidence="2">
    <location>
        <begin position="176"/>
        <end position="188"/>
    </location>
</feature>
<keyword evidence="3" id="KW-0732">Signal</keyword>
<sequence length="331" mass="35450">MTHLKLIAALVLVVTVSSAQQYSGGSNYVDSDYDYEAAQPAPPPRQQQRSYSRPAPAPSSIRSSGPPSPRVTPVPILKQINRHNEDGSYTYGYEGADGSFKIETKQQNGEVMGKYGYVDDLGKVRVVEYGANKYGFQPAGEGITVAPPTLVDDSKRSQGDLAPEYDDGQYYEQVPSRPSQSASRFSNSRPAPAPAPRPAPRPAPPAPTYETYESEQSYAEPAPAPRPSHSPQRPSSFGPVPQRAQIPGAIPAGGSSSGVSYSQPRTSTVPRPPAFSQPSRPAPQIPVYHAPSPPPRPQGRQNGGGLLDQLAKDYALPPGGQPLHDITFGFY</sequence>
<accession>A0AAD8EIJ6</accession>
<dbReference type="GO" id="GO:0062129">
    <property type="term" value="C:chitin-based extracellular matrix"/>
    <property type="evidence" value="ECO:0007669"/>
    <property type="project" value="TreeGrafter"/>
</dbReference>
<feature type="compositionally biased region" description="Low complexity" evidence="2">
    <location>
        <begin position="46"/>
        <end position="65"/>
    </location>
</feature>
<dbReference type="InterPro" id="IPR050468">
    <property type="entry name" value="Cuticle_Struct_Prot"/>
</dbReference>
<feature type="compositionally biased region" description="Pro residues" evidence="2">
    <location>
        <begin position="191"/>
        <end position="207"/>
    </location>
</feature>
<feature type="compositionally biased region" description="Pro residues" evidence="2">
    <location>
        <begin position="270"/>
        <end position="284"/>
    </location>
</feature>
<proteinExistence type="predicted"/>
<dbReference type="PANTHER" id="PTHR10380">
    <property type="entry name" value="CUTICLE PROTEIN"/>
    <property type="match status" value="1"/>
</dbReference>
<name>A0AAD8EIJ6_DIPPU</name>
<dbReference type="InterPro" id="IPR000618">
    <property type="entry name" value="Insect_cuticle"/>
</dbReference>
<comment type="caution">
    <text evidence="4">The sequence shown here is derived from an EMBL/GenBank/DDBJ whole genome shotgun (WGS) entry which is preliminary data.</text>
</comment>
<gene>
    <name evidence="4" type="ORF">L9F63_016118</name>
</gene>
<dbReference type="EMBL" id="JASPKZ010004189">
    <property type="protein sequence ID" value="KAJ9590847.1"/>
    <property type="molecule type" value="Genomic_DNA"/>
</dbReference>
<dbReference type="PANTHER" id="PTHR10380:SF234">
    <property type="entry name" value="CUTICULAR PROTEIN 97EA, ISOFORM A"/>
    <property type="match status" value="1"/>
</dbReference>
<organism evidence="4 5">
    <name type="scientific">Diploptera punctata</name>
    <name type="common">Pacific beetle cockroach</name>
    <dbReference type="NCBI Taxonomy" id="6984"/>
    <lineage>
        <taxon>Eukaryota</taxon>
        <taxon>Metazoa</taxon>
        <taxon>Ecdysozoa</taxon>
        <taxon>Arthropoda</taxon>
        <taxon>Hexapoda</taxon>
        <taxon>Insecta</taxon>
        <taxon>Pterygota</taxon>
        <taxon>Neoptera</taxon>
        <taxon>Polyneoptera</taxon>
        <taxon>Dictyoptera</taxon>
        <taxon>Blattodea</taxon>
        <taxon>Blaberoidea</taxon>
        <taxon>Blaberidae</taxon>
        <taxon>Diplopterinae</taxon>
        <taxon>Diploptera</taxon>
    </lineage>
</organism>
<feature type="region of interest" description="Disordered" evidence="2">
    <location>
        <begin position="137"/>
        <end position="321"/>
    </location>
</feature>
<evidence type="ECO:0000256" key="3">
    <source>
        <dbReference type="SAM" id="SignalP"/>
    </source>
</evidence>
<reference evidence="4" key="1">
    <citation type="journal article" date="2023" name="IScience">
        <title>Live-bearing cockroach genome reveals convergent evolutionary mechanisms linked to viviparity in insects and beyond.</title>
        <authorList>
            <person name="Fouks B."/>
            <person name="Harrison M.C."/>
            <person name="Mikhailova A.A."/>
            <person name="Marchal E."/>
            <person name="English S."/>
            <person name="Carruthers M."/>
            <person name="Jennings E.C."/>
            <person name="Chiamaka E.L."/>
            <person name="Frigard R.A."/>
            <person name="Pippel M."/>
            <person name="Attardo G.M."/>
            <person name="Benoit J.B."/>
            <person name="Bornberg-Bauer E."/>
            <person name="Tobe S.S."/>
        </authorList>
    </citation>
    <scope>NUCLEOTIDE SEQUENCE</scope>
    <source>
        <strain evidence="4">Stay&amp;Tobe</strain>
    </source>
</reference>
<evidence type="ECO:0000313" key="5">
    <source>
        <dbReference type="Proteomes" id="UP001233999"/>
    </source>
</evidence>
<keyword evidence="1" id="KW-0193">Cuticle</keyword>
<dbReference type="Pfam" id="PF00379">
    <property type="entry name" value="Chitin_bind_4"/>
    <property type="match status" value="1"/>
</dbReference>
<evidence type="ECO:0000313" key="4">
    <source>
        <dbReference type="EMBL" id="KAJ9590847.1"/>
    </source>
</evidence>
<feature type="signal peptide" evidence="3">
    <location>
        <begin position="1"/>
        <end position="19"/>
    </location>
</feature>
<reference evidence="4" key="2">
    <citation type="submission" date="2023-05" db="EMBL/GenBank/DDBJ databases">
        <authorList>
            <person name="Fouks B."/>
        </authorList>
    </citation>
    <scope>NUCLEOTIDE SEQUENCE</scope>
    <source>
        <strain evidence="4">Stay&amp;Tobe</strain>
        <tissue evidence="4">Testes</tissue>
    </source>
</reference>
<feature type="region of interest" description="Disordered" evidence="2">
    <location>
        <begin position="31"/>
        <end position="74"/>
    </location>
</feature>
<dbReference type="AlphaFoldDB" id="A0AAD8EIJ6"/>
<protein>
    <submittedName>
        <fullName evidence="4">Uncharacterized protein</fullName>
    </submittedName>
</protein>